<proteinExistence type="predicted"/>
<name>A0A4R4YKZ3_9ACTN</name>
<feature type="region of interest" description="Disordered" evidence="1">
    <location>
        <begin position="1"/>
        <end position="53"/>
    </location>
</feature>
<dbReference type="Proteomes" id="UP000295302">
    <property type="component" value="Unassembled WGS sequence"/>
</dbReference>
<gene>
    <name evidence="2" type="ORF">E1286_25960</name>
</gene>
<evidence type="ECO:0000313" key="3">
    <source>
        <dbReference type="Proteomes" id="UP000295302"/>
    </source>
</evidence>
<dbReference type="EMBL" id="SMKQ01000091">
    <property type="protein sequence ID" value="TDD44834.1"/>
    <property type="molecule type" value="Genomic_DNA"/>
</dbReference>
<reference evidence="2 3" key="1">
    <citation type="submission" date="2019-03" db="EMBL/GenBank/DDBJ databases">
        <title>Draft genome sequences of novel Actinobacteria.</title>
        <authorList>
            <person name="Sahin N."/>
            <person name="Ay H."/>
            <person name="Saygin H."/>
        </authorList>
    </citation>
    <scope>NUCLEOTIDE SEQUENCE [LARGE SCALE GENOMIC DNA]</scope>
    <source>
        <strain evidence="2 3">CH32</strain>
    </source>
</reference>
<comment type="caution">
    <text evidence="2">The sequence shown here is derived from an EMBL/GenBank/DDBJ whole genome shotgun (WGS) entry which is preliminary data.</text>
</comment>
<protein>
    <submittedName>
        <fullName evidence="2">Uncharacterized protein</fullName>
    </submittedName>
</protein>
<feature type="compositionally biased region" description="Polar residues" evidence="1">
    <location>
        <begin position="20"/>
        <end position="46"/>
    </location>
</feature>
<dbReference type="AlphaFoldDB" id="A0A4R4YKZ3"/>
<accession>A0A4R4YKZ3</accession>
<feature type="non-terminal residue" evidence="2">
    <location>
        <position position="1"/>
    </location>
</feature>
<keyword evidence="3" id="KW-1185">Reference proteome</keyword>
<evidence type="ECO:0000256" key="1">
    <source>
        <dbReference type="SAM" id="MobiDB-lite"/>
    </source>
</evidence>
<organism evidence="2 3">
    <name type="scientific">Nonomuraea terrae</name>
    <dbReference type="NCBI Taxonomy" id="2530383"/>
    <lineage>
        <taxon>Bacteria</taxon>
        <taxon>Bacillati</taxon>
        <taxon>Actinomycetota</taxon>
        <taxon>Actinomycetes</taxon>
        <taxon>Streptosporangiales</taxon>
        <taxon>Streptosporangiaceae</taxon>
        <taxon>Nonomuraea</taxon>
    </lineage>
</organism>
<evidence type="ECO:0000313" key="2">
    <source>
        <dbReference type="EMBL" id="TDD44834.1"/>
    </source>
</evidence>
<sequence length="111" mass="12588">PQTPVPTEDPAQIPGPTDPRLQTQQSHGTRHQPTSAAHSRFQNQISLKPGPRIPETWRISPSADYVLLNTFARGKIGLRKIRRNWEGILRVVASVYTGHRPRLRRRHHAPA</sequence>